<feature type="compositionally biased region" description="Polar residues" evidence="1">
    <location>
        <begin position="56"/>
        <end position="82"/>
    </location>
</feature>
<proteinExistence type="predicted"/>
<reference evidence="2" key="1">
    <citation type="submission" date="2020-06" db="EMBL/GenBank/DDBJ databases">
        <authorList>
            <consortium name="Plant Systems Biology data submission"/>
        </authorList>
    </citation>
    <scope>NUCLEOTIDE SEQUENCE</scope>
    <source>
        <strain evidence="2">D6</strain>
    </source>
</reference>
<feature type="region of interest" description="Disordered" evidence="1">
    <location>
        <begin position="47"/>
        <end position="82"/>
    </location>
</feature>
<dbReference type="AlphaFoldDB" id="A0A9N8EE43"/>
<dbReference type="Proteomes" id="UP001153069">
    <property type="component" value="Unassembled WGS sequence"/>
</dbReference>
<evidence type="ECO:0000313" key="2">
    <source>
        <dbReference type="EMBL" id="CAB9519123.1"/>
    </source>
</evidence>
<name>A0A9N8EE43_9STRA</name>
<sequence length="125" mass="13840">MVSSESSLQFSNQRAGRILNDHESESTPAYQQLALLDCNASRARQTVKKAGDFSRPASTHASQRNTSTVGGKQTTRPQTPLWNSKITISSSSRIDWLLIKASCRWLSRGCEKQMKTSCSVTVAKY</sequence>
<evidence type="ECO:0000313" key="3">
    <source>
        <dbReference type="Proteomes" id="UP001153069"/>
    </source>
</evidence>
<evidence type="ECO:0000256" key="1">
    <source>
        <dbReference type="SAM" id="MobiDB-lite"/>
    </source>
</evidence>
<accession>A0A9N8EE43</accession>
<comment type="caution">
    <text evidence="2">The sequence shown here is derived from an EMBL/GenBank/DDBJ whole genome shotgun (WGS) entry which is preliminary data.</text>
</comment>
<protein>
    <submittedName>
        <fullName evidence="2">Uncharacterized protein</fullName>
    </submittedName>
</protein>
<keyword evidence="3" id="KW-1185">Reference proteome</keyword>
<gene>
    <name evidence="2" type="ORF">SEMRO_990_G228621.1</name>
</gene>
<organism evidence="2 3">
    <name type="scientific">Seminavis robusta</name>
    <dbReference type="NCBI Taxonomy" id="568900"/>
    <lineage>
        <taxon>Eukaryota</taxon>
        <taxon>Sar</taxon>
        <taxon>Stramenopiles</taxon>
        <taxon>Ochrophyta</taxon>
        <taxon>Bacillariophyta</taxon>
        <taxon>Bacillariophyceae</taxon>
        <taxon>Bacillariophycidae</taxon>
        <taxon>Naviculales</taxon>
        <taxon>Naviculaceae</taxon>
        <taxon>Seminavis</taxon>
    </lineage>
</organism>
<dbReference type="EMBL" id="CAICTM010000988">
    <property type="protein sequence ID" value="CAB9519123.1"/>
    <property type="molecule type" value="Genomic_DNA"/>
</dbReference>